<protein>
    <submittedName>
        <fullName evidence="1">Uncharacterized protein</fullName>
    </submittedName>
</protein>
<organism evidence="1">
    <name type="scientific">virus sp. ctLl75</name>
    <dbReference type="NCBI Taxonomy" id="2828249"/>
    <lineage>
        <taxon>Viruses</taxon>
    </lineage>
</organism>
<name>A0A8S5RBA2_9VIRU</name>
<reference evidence="1" key="1">
    <citation type="journal article" date="2021" name="Proc. Natl. Acad. Sci. U.S.A.">
        <title>A Catalog of Tens of Thousands of Viruses from Human Metagenomes Reveals Hidden Associations with Chronic Diseases.</title>
        <authorList>
            <person name="Tisza M.J."/>
            <person name="Buck C.B."/>
        </authorList>
    </citation>
    <scope>NUCLEOTIDE SEQUENCE</scope>
    <source>
        <strain evidence="1">CtLl75</strain>
    </source>
</reference>
<accession>A0A8S5RBA2</accession>
<dbReference type="EMBL" id="BK059085">
    <property type="protein sequence ID" value="DAE28353.1"/>
    <property type="molecule type" value="Genomic_DNA"/>
</dbReference>
<proteinExistence type="predicted"/>
<sequence length="33" mass="3720">MIRTPMKSTVAILDIVTVLDRLLVLIVDYGNFV</sequence>
<evidence type="ECO:0000313" key="1">
    <source>
        <dbReference type="EMBL" id="DAE28353.1"/>
    </source>
</evidence>